<evidence type="ECO:0000313" key="2">
    <source>
        <dbReference type="Proteomes" id="UP000824533"/>
    </source>
</evidence>
<comment type="caution">
    <text evidence="1">The sequence shown here is derived from an EMBL/GenBank/DDBJ whole genome shotgun (WGS) entry which is preliminary data.</text>
</comment>
<name>A0ACC1CGV3_9NEOP</name>
<gene>
    <name evidence="1" type="ORF">K1T71_013564</name>
</gene>
<dbReference type="EMBL" id="CM034412">
    <property type="protein sequence ID" value="KAJ0170792.1"/>
    <property type="molecule type" value="Genomic_DNA"/>
</dbReference>
<keyword evidence="2" id="KW-1185">Reference proteome</keyword>
<protein>
    <submittedName>
        <fullName evidence="1">Uncharacterized protein</fullName>
    </submittedName>
</protein>
<dbReference type="Proteomes" id="UP000824533">
    <property type="component" value="Linkage Group LG26"/>
</dbReference>
<sequence length="647" mass="73888">MVQTAGGGSFQDAVEIFRMMPCVGYLLLAMAKSYKIVYYRPIYENLVSELRDMWPEGMVSEEEHKIINNSLKQLNYVVQGYYWCNNALLVIFLSSPFVEIAKRQMGYNVPLILPFFYWFPFDPFSKVVYEVILAFQTWHGLITIWFMLCGDLLFCIFLSHITTQFDLLSIRIKRLVYVAIDKQLIDTYPLGVFSVGYVKKEKQTIERNGDGDWEQKHQKDLREIILRHRALIRLAGDVENLFSFALFVNFFNSSIIICFCGFCCVIVEKWNEMVYKSFLTTALLQTWLLCWYGQRLLESSEGVSDALYNSGWYAAPKKIKSSLLIMLHRAQKEIYVTTYGFSVISLASYTTLSLRTMTEEQLRLEVDKLRQENAALQGRFTGTTDAQVYANIIKGDASSPTRGARGRNPEDCDFHGIKQLLRQLFLKSNVDLGALAQIIISQNYVGSVVKQCLDDGQDDDDDDEDDGSDGVFGITTVLNITKRKDENCINQIRTLLKTLANDNADKKTQNLINQILSNDAEHVGLVINERILNIPAAISVPLFTSLQTELEKAIKKNMPYTFQYLIWICKTYNTGEESSEVLFANQEEKPLADEALASFDVDVTAEADLSQWDYEGGALTPCRKVLIFEGKKFNNLVRLIKEEVESI</sequence>
<proteinExistence type="predicted"/>
<reference evidence="1 2" key="1">
    <citation type="journal article" date="2021" name="Front. Genet.">
        <title>Chromosome-Level Genome Assembly Reveals Significant Gene Expansion in the Toll and IMD Signaling Pathways of Dendrolimus kikuchii.</title>
        <authorList>
            <person name="Zhou J."/>
            <person name="Wu P."/>
            <person name="Xiong Z."/>
            <person name="Liu N."/>
            <person name="Zhao N."/>
            <person name="Ji M."/>
            <person name="Qiu Y."/>
            <person name="Yang B."/>
        </authorList>
    </citation>
    <scope>NUCLEOTIDE SEQUENCE [LARGE SCALE GENOMIC DNA]</scope>
    <source>
        <strain evidence="1">Ann1</strain>
    </source>
</reference>
<accession>A0ACC1CGV3</accession>
<organism evidence="1 2">
    <name type="scientific">Dendrolimus kikuchii</name>
    <dbReference type="NCBI Taxonomy" id="765133"/>
    <lineage>
        <taxon>Eukaryota</taxon>
        <taxon>Metazoa</taxon>
        <taxon>Ecdysozoa</taxon>
        <taxon>Arthropoda</taxon>
        <taxon>Hexapoda</taxon>
        <taxon>Insecta</taxon>
        <taxon>Pterygota</taxon>
        <taxon>Neoptera</taxon>
        <taxon>Endopterygota</taxon>
        <taxon>Lepidoptera</taxon>
        <taxon>Glossata</taxon>
        <taxon>Ditrysia</taxon>
        <taxon>Bombycoidea</taxon>
        <taxon>Lasiocampidae</taxon>
        <taxon>Dendrolimus</taxon>
    </lineage>
</organism>
<evidence type="ECO:0000313" key="1">
    <source>
        <dbReference type="EMBL" id="KAJ0170792.1"/>
    </source>
</evidence>